<organism evidence="1 2">
    <name type="scientific">Vibrio albus</name>
    <dbReference type="NCBI Taxonomy" id="2200953"/>
    <lineage>
        <taxon>Bacteria</taxon>
        <taxon>Pseudomonadati</taxon>
        <taxon>Pseudomonadota</taxon>
        <taxon>Gammaproteobacteria</taxon>
        <taxon>Vibrionales</taxon>
        <taxon>Vibrionaceae</taxon>
        <taxon>Vibrio</taxon>
    </lineage>
</organism>
<sequence>MVFQYLKIVSVVILITFSQASAAKTVLILLSGHKTLPWTQSVVKGIEIQQAEYREKGIKDINVYIEYLNLFKHPQEPNDQRLLQIEKKYAQKKIDLILTEGVAGSVFVEKTKDFYPKESRYERPIFMNFNTAGVGRENSFDIQPGYDTLLEIIHRLMPSLQRVIFAGSLKNPELIKIRQATERVLDREPEFWTAGFSREDIESYTRTLTHNDVIVLQPRLIEQNSGRRYVPHQVAEVLSEVSKAPIFTRYRSLLGSGIAGGYLLSGLEVGKTLIKTAHTPTLNWPQTSFNICEFDKSALEHWRIDISRLPDGSELINDPDTGFFPFDWESLRAIFSLPDHREDELDQVCRWHKKMD</sequence>
<evidence type="ECO:0000313" key="2">
    <source>
        <dbReference type="Proteomes" id="UP000245362"/>
    </source>
</evidence>
<dbReference type="EMBL" id="QFWT01000003">
    <property type="protein sequence ID" value="PWI33822.1"/>
    <property type="molecule type" value="Genomic_DNA"/>
</dbReference>
<comment type="caution">
    <text evidence="1">The sequence shown here is derived from an EMBL/GenBank/DDBJ whole genome shotgun (WGS) entry which is preliminary data.</text>
</comment>
<accession>A0A2U3BAK1</accession>
<evidence type="ECO:0000313" key="1">
    <source>
        <dbReference type="EMBL" id="PWI33822.1"/>
    </source>
</evidence>
<gene>
    <name evidence="1" type="ORF">DI392_06360</name>
</gene>
<dbReference type="AlphaFoldDB" id="A0A2U3BAK1"/>
<name>A0A2U3BAK1_9VIBR</name>
<reference evidence="1 2" key="1">
    <citation type="submission" date="2018-05" db="EMBL/GenBank/DDBJ databases">
        <title>Vibrio limimaris sp. nov., isolated from marine sediment.</title>
        <authorList>
            <person name="Li C.-M."/>
        </authorList>
    </citation>
    <scope>NUCLEOTIDE SEQUENCE [LARGE SCALE GENOMIC DNA]</scope>
    <source>
        <strain evidence="1 2">E4404</strain>
    </source>
</reference>
<dbReference type="Proteomes" id="UP000245362">
    <property type="component" value="Unassembled WGS sequence"/>
</dbReference>
<protein>
    <submittedName>
        <fullName evidence="1">Uncharacterized protein</fullName>
    </submittedName>
</protein>
<proteinExistence type="predicted"/>
<keyword evidence="2" id="KW-1185">Reference proteome</keyword>